<dbReference type="PROSITE" id="PS50926">
    <property type="entry name" value="TRAM"/>
    <property type="match status" value="1"/>
</dbReference>
<dbReference type="InterPro" id="IPR012340">
    <property type="entry name" value="NA-bd_OB-fold"/>
</dbReference>
<comment type="caution">
    <text evidence="2">The sequence shown here is derived from an EMBL/GenBank/DDBJ whole genome shotgun (WGS) entry which is preliminary data.</text>
</comment>
<keyword evidence="2" id="KW-0808">Transferase</keyword>
<dbReference type="EC" id="2.8.4.3" evidence="2"/>
<dbReference type="Gene3D" id="2.40.50.140">
    <property type="entry name" value="Nucleic acid-binding proteins"/>
    <property type="match status" value="1"/>
</dbReference>
<accession>A0A645CTX7</accession>
<dbReference type="AlphaFoldDB" id="A0A645CTX7"/>
<proteinExistence type="predicted"/>
<name>A0A645CTX7_9ZZZZ</name>
<feature type="domain" description="TRAM" evidence="1">
    <location>
        <begin position="1"/>
        <end position="56"/>
    </location>
</feature>
<dbReference type="EMBL" id="VSSQ01029988">
    <property type="protein sequence ID" value="MPM80349.1"/>
    <property type="molecule type" value="Genomic_DNA"/>
</dbReference>
<gene>
    <name evidence="2" type="primary">miaB_43</name>
    <name evidence="2" type="ORF">SDC9_127396</name>
</gene>
<evidence type="ECO:0000313" key="2">
    <source>
        <dbReference type="EMBL" id="MPM80349.1"/>
    </source>
</evidence>
<protein>
    <submittedName>
        <fullName evidence="2">tRNA-2-methylthio-N(6)-dimethylallyladenosine synthase</fullName>
        <ecNumber evidence="2">2.8.4.3</ecNumber>
    </submittedName>
</protein>
<dbReference type="GO" id="GO:0035597">
    <property type="term" value="F:tRNA-2-methylthio-N(6)-dimethylallyladenosine(37) synthase activity"/>
    <property type="evidence" value="ECO:0007669"/>
    <property type="project" value="UniProtKB-EC"/>
</dbReference>
<organism evidence="2">
    <name type="scientific">bioreactor metagenome</name>
    <dbReference type="NCBI Taxonomy" id="1076179"/>
    <lineage>
        <taxon>unclassified sequences</taxon>
        <taxon>metagenomes</taxon>
        <taxon>ecological metagenomes</taxon>
    </lineage>
</organism>
<evidence type="ECO:0000259" key="1">
    <source>
        <dbReference type="PROSITE" id="PS50926"/>
    </source>
</evidence>
<dbReference type="Pfam" id="PF01938">
    <property type="entry name" value="TRAM"/>
    <property type="match status" value="1"/>
</dbReference>
<dbReference type="InterPro" id="IPR002792">
    <property type="entry name" value="TRAM_dom"/>
</dbReference>
<reference evidence="2" key="1">
    <citation type="submission" date="2019-08" db="EMBL/GenBank/DDBJ databases">
        <authorList>
            <person name="Kucharzyk K."/>
            <person name="Murdoch R.W."/>
            <person name="Higgins S."/>
            <person name="Loffler F."/>
        </authorList>
    </citation>
    <scope>NUCLEOTIDE SEQUENCE</scope>
</reference>
<sequence length="56" mass="6127">MKVLVEGTSKSDDEKLMGRTETSKLVNFAGNKDNIGKIVNVKITKAQTFSLLGEEI</sequence>